<proteinExistence type="predicted"/>
<evidence type="ECO:0000313" key="1">
    <source>
        <dbReference type="EMBL" id="PNI19286.1"/>
    </source>
</evidence>
<accession>A0A2J8J924</accession>
<gene>
    <name evidence="1" type="ORF">CK820_G0049617</name>
</gene>
<dbReference type="AlphaFoldDB" id="A0A2J8J924"/>
<sequence>MGALLLHPSRRGPAGVVASWTSSPAGRDGGVGIAEPLEAFRGMLPVGK</sequence>
<evidence type="ECO:0000313" key="2">
    <source>
        <dbReference type="Proteomes" id="UP000236370"/>
    </source>
</evidence>
<organism evidence="1 2">
    <name type="scientific">Pan troglodytes</name>
    <name type="common">Chimpanzee</name>
    <dbReference type="NCBI Taxonomy" id="9598"/>
    <lineage>
        <taxon>Eukaryota</taxon>
        <taxon>Metazoa</taxon>
        <taxon>Chordata</taxon>
        <taxon>Craniata</taxon>
        <taxon>Vertebrata</taxon>
        <taxon>Euteleostomi</taxon>
        <taxon>Mammalia</taxon>
        <taxon>Eutheria</taxon>
        <taxon>Euarchontoglires</taxon>
        <taxon>Primates</taxon>
        <taxon>Haplorrhini</taxon>
        <taxon>Catarrhini</taxon>
        <taxon>Hominidae</taxon>
        <taxon>Pan</taxon>
    </lineage>
</organism>
<comment type="caution">
    <text evidence="1">The sequence shown here is derived from an EMBL/GenBank/DDBJ whole genome shotgun (WGS) entry which is preliminary data.</text>
</comment>
<protein>
    <submittedName>
        <fullName evidence="1">TTLL6 isoform 2</fullName>
    </submittedName>
</protein>
<dbReference type="Proteomes" id="UP000236370">
    <property type="component" value="Unassembled WGS sequence"/>
</dbReference>
<dbReference type="EMBL" id="NBAG03000498">
    <property type="protein sequence ID" value="PNI19286.1"/>
    <property type="molecule type" value="Genomic_DNA"/>
</dbReference>
<reference evidence="1 2" key="1">
    <citation type="submission" date="2017-12" db="EMBL/GenBank/DDBJ databases">
        <title>High-resolution comparative analysis of great ape genomes.</title>
        <authorList>
            <person name="Pollen A."/>
            <person name="Hastie A."/>
            <person name="Hormozdiari F."/>
            <person name="Dougherty M."/>
            <person name="Liu R."/>
            <person name="Chaisson M."/>
            <person name="Hoppe E."/>
            <person name="Hill C."/>
            <person name="Pang A."/>
            <person name="Hillier L."/>
            <person name="Baker C."/>
            <person name="Armstrong J."/>
            <person name="Shendure J."/>
            <person name="Paten B."/>
            <person name="Wilson R."/>
            <person name="Chao H."/>
            <person name="Schneider V."/>
            <person name="Ventura M."/>
            <person name="Kronenberg Z."/>
            <person name="Murali S."/>
            <person name="Gordon D."/>
            <person name="Cantsilieris S."/>
            <person name="Munson K."/>
            <person name="Nelson B."/>
            <person name="Raja A."/>
            <person name="Underwood J."/>
            <person name="Diekhans M."/>
            <person name="Fiddes I."/>
            <person name="Haussler D."/>
            <person name="Eichler E."/>
        </authorList>
    </citation>
    <scope>NUCLEOTIDE SEQUENCE [LARGE SCALE GENOMIC DNA]</scope>
    <source>
        <strain evidence="1">Yerkes chimp pedigree #C0471</strain>
    </source>
</reference>
<name>A0A2J8J924_PANTR</name>